<name>A0A9Q8PJV0_PASFU</name>
<dbReference type="EMBL" id="CP090173">
    <property type="protein sequence ID" value="UJO23747.1"/>
    <property type="molecule type" value="Genomic_DNA"/>
</dbReference>
<keyword evidence="10" id="KW-1185">Reference proteome</keyword>
<feature type="domain" description="Heme haloperoxidase family profile" evidence="8">
    <location>
        <begin position="1"/>
        <end position="201"/>
    </location>
</feature>
<reference evidence="9" key="1">
    <citation type="submission" date="2021-12" db="EMBL/GenBank/DDBJ databases">
        <authorList>
            <person name="Zaccaron A."/>
            <person name="Stergiopoulos I."/>
        </authorList>
    </citation>
    <scope>NUCLEOTIDE SEQUENCE</scope>
    <source>
        <strain evidence="9">Race5_Kim</strain>
    </source>
</reference>
<protein>
    <submittedName>
        <fullName evidence="9">Dothistromin biosynthesis peroxidase dotB</fullName>
    </submittedName>
</protein>
<dbReference type="AlphaFoldDB" id="A0A9Q8PJV0"/>
<keyword evidence="2 9" id="KW-0575">Peroxidase</keyword>
<evidence type="ECO:0000256" key="4">
    <source>
        <dbReference type="ARBA" id="ARBA00022723"/>
    </source>
</evidence>
<reference evidence="9" key="2">
    <citation type="journal article" date="2022" name="Microb. Genom.">
        <title>A chromosome-scale genome assembly of the tomato pathogen Cladosporium fulvum reveals a compartmentalized genome architecture and the presence of a dispensable chromosome.</title>
        <authorList>
            <person name="Zaccaron A.Z."/>
            <person name="Chen L.H."/>
            <person name="Samaras A."/>
            <person name="Stergiopoulos I."/>
        </authorList>
    </citation>
    <scope>NUCLEOTIDE SEQUENCE</scope>
    <source>
        <strain evidence="9">Race5_Kim</strain>
    </source>
</reference>
<dbReference type="PANTHER" id="PTHR33577">
    <property type="entry name" value="STERIGMATOCYSTIN BIOSYNTHESIS PEROXIDASE STCC-RELATED"/>
    <property type="match status" value="1"/>
</dbReference>
<dbReference type="GeneID" id="71992980"/>
<sequence length="321" mass="34748">MSADLSGFLTILGGVMDGNGLVWSIGGPSAAAPPLLPLLGTPQGISGSHNKYEADASPGRGDLYKYGNDFELQMSQYQQLYDMVKANNDNLDLDLMNEFRSMRFDDSIATNPYFFNGPFTGVLVQPAAYSFIYRFMGNKSAEHPQGLMNSEILNTFFGVEEVNGQLSKIGGYGHEKIPDNWYKRAIGDEYSIAFLNTDTALAGLRYPKFLSVGGNMGKVNSYAAIDPADLTGGIYNARTLGEGNNAMCFATQFLAQTMPDMVSCSGVLNDLTGALSGFTKAFNTAFSALSCPEITSIDDNQFKQFPGYANLDCKTGMYPSK</sequence>
<evidence type="ECO:0000259" key="8">
    <source>
        <dbReference type="PROSITE" id="PS51405"/>
    </source>
</evidence>
<evidence type="ECO:0000256" key="3">
    <source>
        <dbReference type="ARBA" id="ARBA00022617"/>
    </source>
</evidence>
<proteinExistence type="inferred from homology"/>
<comment type="cofactor">
    <cofactor evidence="1">
        <name>heme b</name>
        <dbReference type="ChEBI" id="CHEBI:60344"/>
    </cofactor>
</comment>
<dbReference type="Gene3D" id="1.10.489.10">
    <property type="entry name" value="Chloroperoxidase-like"/>
    <property type="match status" value="1"/>
</dbReference>
<dbReference type="PANTHER" id="PTHR33577:SF1">
    <property type="entry name" value="HEME HALOPEROXIDASE FAMILY PROFILE DOMAIN-CONTAINING PROTEIN"/>
    <property type="match status" value="1"/>
</dbReference>
<dbReference type="KEGG" id="ffu:CLAFUR5_13102"/>
<evidence type="ECO:0000256" key="7">
    <source>
        <dbReference type="ARBA" id="ARBA00025795"/>
    </source>
</evidence>
<keyword evidence="6" id="KW-0408">Iron</keyword>
<dbReference type="Proteomes" id="UP000756132">
    <property type="component" value="Chromosome 11"/>
</dbReference>
<dbReference type="Pfam" id="PF01328">
    <property type="entry name" value="Peroxidase_2"/>
    <property type="match status" value="1"/>
</dbReference>
<dbReference type="InterPro" id="IPR000028">
    <property type="entry name" value="Chloroperoxidase"/>
</dbReference>
<evidence type="ECO:0000256" key="1">
    <source>
        <dbReference type="ARBA" id="ARBA00001970"/>
    </source>
</evidence>
<dbReference type="RefSeq" id="XP_047768113.1">
    <property type="nucleotide sequence ID" value="XM_047912250.1"/>
</dbReference>
<dbReference type="OrthoDB" id="407298at2759"/>
<dbReference type="GO" id="GO:0046872">
    <property type="term" value="F:metal ion binding"/>
    <property type="evidence" value="ECO:0007669"/>
    <property type="project" value="UniProtKB-KW"/>
</dbReference>
<dbReference type="InterPro" id="IPR036851">
    <property type="entry name" value="Chloroperoxidase-like_sf"/>
</dbReference>
<evidence type="ECO:0000256" key="5">
    <source>
        <dbReference type="ARBA" id="ARBA00023002"/>
    </source>
</evidence>
<keyword evidence="4" id="KW-0479">Metal-binding</keyword>
<evidence type="ECO:0000256" key="2">
    <source>
        <dbReference type="ARBA" id="ARBA00022559"/>
    </source>
</evidence>
<comment type="similarity">
    <text evidence="7">Belongs to the chloroperoxidase family.</text>
</comment>
<evidence type="ECO:0000313" key="9">
    <source>
        <dbReference type="EMBL" id="UJO23747.1"/>
    </source>
</evidence>
<evidence type="ECO:0000256" key="6">
    <source>
        <dbReference type="ARBA" id="ARBA00023004"/>
    </source>
</evidence>
<gene>
    <name evidence="9" type="ORF">CLAFUR5_13102</name>
</gene>
<keyword evidence="5" id="KW-0560">Oxidoreductase</keyword>
<evidence type="ECO:0000313" key="10">
    <source>
        <dbReference type="Proteomes" id="UP000756132"/>
    </source>
</evidence>
<organism evidence="9 10">
    <name type="scientific">Passalora fulva</name>
    <name type="common">Tomato leaf mold</name>
    <name type="synonym">Cladosporium fulvum</name>
    <dbReference type="NCBI Taxonomy" id="5499"/>
    <lineage>
        <taxon>Eukaryota</taxon>
        <taxon>Fungi</taxon>
        <taxon>Dikarya</taxon>
        <taxon>Ascomycota</taxon>
        <taxon>Pezizomycotina</taxon>
        <taxon>Dothideomycetes</taxon>
        <taxon>Dothideomycetidae</taxon>
        <taxon>Mycosphaerellales</taxon>
        <taxon>Mycosphaerellaceae</taxon>
        <taxon>Fulvia</taxon>
    </lineage>
</organism>
<keyword evidence="3" id="KW-0349">Heme</keyword>
<dbReference type="GO" id="GO:0004601">
    <property type="term" value="F:peroxidase activity"/>
    <property type="evidence" value="ECO:0007669"/>
    <property type="project" value="UniProtKB-KW"/>
</dbReference>
<dbReference type="PROSITE" id="PS51405">
    <property type="entry name" value="HEME_HALOPEROXIDASE"/>
    <property type="match status" value="1"/>
</dbReference>
<accession>A0A9Q8PJV0</accession>